<keyword evidence="5" id="KW-1090">Inhibition of host innate immune response by virus</keyword>
<evidence type="ECO:0000256" key="6">
    <source>
        <dbReference type="ARBA" id="ARBA00034463"/>
    </source>
</evidence>
<sequence>MRLIIDNREPKEIITLLQSRIENVTLENLELGDYVIQNSDNQSVMIFERKSLSDLISSIKDGRYNEQALRLSECDVNNRNIYYVIEGNIMNFCNRQNDTSQKMLFSSMLSISSKKGFSLLNTTGFIETAEFIIRFYNKVSTEKIVNQELLENRDVKYSNVIKTSKKANITKDNINEIMISQIPGISTVVAGAIIEKYYNIFNLVNCLKEDQTCLDNFKIASKNGERKIGKNIIAGLKEYLL</sequence>
<evidence type="ECO:0000259" key="7">
    <source>
        <dbReference type="SMART" id="SM00891"/>
    </source>
</evidence>
<evidence type="ECO:0000256" key="5">
    <source>
        <dbReference type="ARBA" id="ARBA00023258"/>
    </source>
</evidence>
<name>A0A0N9Q9K6_9VIRU</name>
<dbReference type="InterPro" id="IPR011335">
    <property type="entry name" value="Restrct_endonuc-II-like"/>
</dbReference>
<evidence type="ECO:0000313" key="9">
    <source>
        <dbReference type="Proteomes" id="UP000203826"/>
    </source>
</evidence>
<gene>
    <name evidence="8" type="ORF">ceV_369</name>
</gene>
<dbReference type="InterPro" id="IPR006166">
    <property type="entry name" value="ERCC4_domain"/>
</dbReference>
<keyword evidence="3" id="KW-0378">Hydrolase</keyword>
<dbReference type="PANTHER" id="PTHR13451">
    <property type="entry name" value="CLASS II CROSSOVER JUNCTION ENDONUCLEASE MUS81"/>
    <property type="match status" value="1"/>
</dbReference>
<dbReference type="Pfam" id="PF02732">
    <property type="entry name" value="ERCC4"/>
    <property type="match status" value="1"/>
</dbReference>
<dbReference type="InterPro" id="IPR047416">
    <property type="entry name" value="XPF_nuclease_Mus81"/>
</dbReference>
<dbReference type="PANTHER" id="PTHR13451:SF0">
    <property type="entry name" value="CROSSOVER JUNCTION ENDONUCLEASE MUS81"/>
    <property type="match status" value="1"/>
</dbReference>
<keyword evidence="5" id="KW-0945">Host-virus interaction</keyword>
<dbReference type="GO" id="GO:0008821">
    <property type="term" value="F:crossover junction DNA endonuclease activity"/>
    <property type="evidence" value="ECO:0007669"/>
    <property type="project" value="InterPro"/>
</dbReference>
<organism evidence="8 9">
    <name type="scientific">Chrysochromulina ericina virus CeV-01B</name>
    <dbReference type="NCBI Taxonomy" id="3070830"/>
    <lineage>
        <taxon>Viruses</taxon>
        <taxon>Varidnaviria</taxon>
        <taxon>Bamfordvirae</taxon>
        <taxon>Nucleocytoviricota</taxon>
        <taxon>Megaviricetes</taxon>
        <taxon>Imitervirales</taxon>
        <taxon>Mesomimiviridae</taxon>
        <taxon>Tethysvirus</taxon>
        <taxon>Tethysvirus raunefjordenense</taxon>
    </lineage>
</organism>
<dbReference type="GO" id="GO:0048257">
    <property type="term" value="F:3'-flap endonuclease activity"/>
    <property type="evidence" value="ECO:0007669"/>
    <property type="project" value="TreeGrafter"/>
</dbReference>
<dbReference type="KEGG" id="vg:26049236"/>
<dbReference type="GO" id="GO:0000727">
    <property type="term" value="P:double-strand break repair via break-induced replication"/>
    <property type="evidence" value="ECO:0007669"/>
    <property type="project" value="TreeGrafter"/>
</dbReference>
<evidence type="ECO:0000313" key="8">
    <source>
        <dbReference type="EMBL" id="ALH23275.1"/>
    </source>
</evidence>
<dbReference type="EMBL" id="KT820662">
    <property type="protein sequence ID" value="ALH23275.1"/>
    <property type="molecule type" value="Genomic_DNA"/>
</dbReference>
<dbReference type="Proteomes" id="UP000203826">
    <property type="component" value="Segment"/>
</dbReference>
<comment type="function">
    <text evidence="6">Plays a role in the inhibition of type I interferon signaling pathway. Mechanistically, specifically interacts with 2',3'-cGAMP and cleaves it via its phosphodiesterase activity. In turn, prevents 2',3'-cGAMP interaction with host ER-resident STING1 leading to inhibition of downstream signaling pathway and type I interferon production.</text>
</comment>
<dbReference type="GO" id="GO:0003677">
    <property type="term" value="F:DNA binding"/>
    <property type="evidence" value="ECO:0007669"/>
    <property type="project" value="InterPro"/>
</dbReference>
<dbReference type="GO" id="GO:0006308">
    <property type="term" value="P:DNA catabolic process"/>
    <property type="evidence" value="ECO:0007669"/>
    <property type="project" value="InterPro"/>
</dbReference>
<evidence type="ECO:0000256" key="3">
    <source>
        <dbReference type="ARBA" id="ARBA00022801"/>
    </source>
</evidence>
<dbReference type="InterPro" id="IPR033309">
    <property type="entry name" value="Mus81"/>
</dbReference>
<accession>A0A0N9Q9K6</accession>
<evidence type="ECO:0000256" key="2">
    <source>
        <dbReference type="ARBA" id="ARBA00015502"/>
    </source>
</evidence>
<dbReference type="OrthoDB" id="33719at10239"/>
<evidence type="ECO:0000256" key="4">
    <source>
        <dbReference type="ARBA" id="ARBA00022830"/>
    </source>
</evidence>
<keyword evidence="4" id="KW-1114">Inhibition of host interferon signaling pathway by virus</keyword>
<keyword evidence="9" id="KW-1185">Reference proteome</keyword>
<comment type="similarity">
    <text evidence="1">Belongs to the asfivirus EP364R family.</text>
</comment>
<dbReference type="SMART" id="SM00891">
    <property type="entry name" value="ERCC4"/>
    <property type="match status" value="1"/>
</dbReference>
<protein>
    <recommendedName>
        <fullName evidence="2">ERCC4 domain-containing protein EP364R</fullName>
    </recommendedName>
</protein>
<dbReference type="GO" id="GO:0048476">
    <property type="term" value="C:Holliday junction resolvase complex"/>
    <property type="evidence" value="ECO:0007669"/>
    <property type="project" value="TreeGrafter"/>
</dbReference>
<feature type="domain" description="ERCC4" evidence="7">
    <location>
        <begin position="2"/>
        <end position="89"/>
    </location>
</feature>
<dbReference type="SUPFAM" id="SSF52980">
    <property type="entry name" value="Restriction endonuclease-like"/>
    <property type="match status" value="1"/>
</dbReference>
<proteinExistence type="inferred from homology"/>
<reference evidence="8 9" key="1">
    <citation type="journal article" date="2015" name="Genome Announc.">
        <title>The 474-Kilobase-Pair Complete Genome Sequence of CeV-01B, a Virus Infecting Haptolina (Chrysochromulina) ericina (Prymnesiophyceae).</title>
        <authorList>
            <person name="Gallot-Lavallee L."/>
            <person name="Pagarete A."/>
            <person name="Legendre M."/>
            <person name="Santini S."/>
            <person name="Sandaa R.A."/>
            <person name="Himmelbauer H."/>
            <person name="Ogata H."/>
            <person name="Bratbak G."/>
            <person name="Claverie J.M."/>
        </authorList>
    </citation>
    <scope>NUCLEOTIDE SEQUENCE [LARGE SCALE GENOMIC DNA]</scope>
    <source>
        <strain evidence="8">CeV-01B</strain>
    </source>
</reference>
<keyword evidence="5" id="KW-0922">Interferon antiviral system evasion</keyword>
<keyword evidence="5" id="KW-0899">Viral immunoevasion</keyword>
<dbReference type="GO" id="GO:0039502">
    <property type="term" value="P:symbiont-mediated suppression of host type I interferon-mediated signaling pathway"/>
    <property type="evidence" value="ECO:0007669"/>
    <property type="project" value="UniProtKB-KW"/>
</dbReference>
<dbReference type="Gene3D" id="3.40.50.10130">
    <property type="match status" value="1"/>
</dbReference>
<dbReference type="CDD" id="cd20074">
    <property type="entry name" value="XPF_nuclease_Mus81"/>
    <property type="match status" value="1"/>
</dbReference>
<dbReference type="GO" id="GO:0052170">
    <property type="term" value="P:symbiont-mediated suppression of host innate immune response"/>
    <property type="evidence" value="ECO:0007669"/>
    <property type="project" value="UniProtKB-KW"/>
</dbReference>
<evidence type="ECO:0000256" key="1">
    <source>
        <dbReference type="ARBA" id="ARBA00008322"/>
    </source>
</evidence>